<dbReference type="CDD" id="cd07814">
    <property type="entry name" value="SRPBCC_CalC_Aha1-like"/>
    <property type="match status" value="1"/>
</dbReference>
<name>A0ABW9RS57_9BACT</name>
<dbReference type="Proteomes" id="UP000798808">
    <property type="component" value="Unassembled WGS sequence"/>
</dbReference>
<protein>
    <submittedName>
        <fullName evidence="1">SRPBCC domain-containing protein</fullName>
    </submittedName>
</protein>
<dbReference type="EMBL" id="SMLW01000607">
    <property type="protein sequence ID" value="MTI27007.1"/>
    <property type="molecule type" value="Genomic_DNA"/>
</dbReference>
<reference evidence="1 2" key="1">
    <citation type="submission" date="2019-02" db="EMBL/GenBank/DDBJ databases">
        <authorList>
            <person name="Goldberg S.R."/>
            <person name="Haltli B.A."/>
            <person name="Correa H."/>
            <person name="Russell K.G."/>
        </authorList>
    </citation>
    <scope>NUCLEOTIDE SEQUENCE [LARGE SCALE GENOMIC DNA]</scope>
    <source>
        <strain evidence="1 2">JCM 16186</strain>
    </source>
</reference>
<sequence length="163" mass="19069">MNNQDYTATILVDATPKKAYNCIKDFRAWWSEDIEGPTDRLNEEFFYHYKDIHLCKIKLIGMEENRKLVYEVLDNEFNFIEDKTEWVGTRLIFEITDEGGQTKVKFTHKGLVPSYECYEVCNDAWTGYITNSLYKLITEGKGEPNPKNEDGFNAELAEKWGLN</sequence>
<keyword evidence="2" id="KW-1185">Reference proteome</keyword>
<dbReference type="Gene3D" id="3.30.530.20">
    <property type="match status" value="1"/>
</dbReference>
<comment type="caution">
    <text evidence="1">The sequence shown here is derived from an EMBL/GenBank/DDBJ whole genome shotgun (WGS) entry which is preliminary data.</text>
</comment>
<dbReference type="InterPro" id="IPR023393">
    <property type="entry name" value="START-like_dom_sf"/>
</dbReference>
<evidence type="ECO:0000313" key="2">
    <source>
        <dbReference type="Proteomes" id="UP000798808"/>
    </source>
</evidence>
<proteinExistence type="predicted"/>
<organism evidence="1 2">
    <name type="scientific">Fulvivirga kasyanovii</name>
    <dbReference type="NCBI Taxonomy" id="396812"/>
    <lineage>
        <taxon>Bacteria</taxon>
        <taxon>Pseudomonadati</taxon>
        <taxon>Bacteroidota</taxon>
        <taxon>Cytophagia</taxon>
        <taxon>Cytophagales</taxon>
        <taxon>Fulvivirgaceae</taxon>
        <taxon>Fulvivirga</taxon>
    </lineage>
</organism>
<gene>
    <name evidence="1" type="ORF">E1163_18765</name>
</gene>
<dbReference type="SUPFAM" id="SSF55961">
    <property type="entry name" value="Bet v1-like"/>
    <property type="match status" value="1"/>
</dbReference>
<accession>A0ABW9RS57</accession>
<evidence type="ECO:0000313" key="1">
    <source>
        <dbReference type="EMBL" id="MTI27007.1"/>
    </source>
</evidence>